<evidence type="ECO:0000256" key="1">
    <source>
        <dbReference type="ARBA" id="ARBA00022670"/>
    </source>
</evidence>
<keyword evidence="1" id="KW-0645">Protease</keyword>
<keyword evidence="6" id="KW-0482">Metalloprotease</keyword>
<dbReference type="AlphaFoldDB" id="A0A938BPC8"/>
<dbReference type="GO" id="GO:0008270">
    <property type="term" value="F:zinc ion binding"/>
    <property type="evidence" value="ECO:0007669"/>
    <property type="project" value="InterPro"/>
</dbReference>
<reference evidence="6 7" key="1">
    <citation type="submission" date="2019-03" db="EMBL/GenBank/DDBJ databases">
        <title>Lake Tanganyika Metagenome-Assembled Genomes (MAGs).</title>
        <authorList>
            <person name="Tran P."/>
        </authorList>
    </citation>
    <scope>NUCLEOTIDE SEQUENCE [LARGE SCALE GENOMIC DNA]</scope>
    <source>
        <strain evidence="6">K_DeepCast_65m_m2_236</strain>
    </source>
</reference>
<evidence type="ECO:0000259" key="5">
    <source>
        <dbReference type="Pfam" id="PF00413"/>
    </source>
</evidence>
<sequence>GGGGTDTTVYSVPDALQPVRFNLNDQSATALNIYNTQGGTVEASLEGAIAEIDGAAGQTLIAPELGSTSQINAANDQENIISFTQGNYRFSKNTIAVAISYLDGSNIVGSDVMFNPKMKFSTDDSGSVEQSTFDIQGIGTHELMHTVGVPHLTSDPNATMYPSASMKDDVKLRTLEQADVDALLMRYPLA</sequence>
<evidence type="ECO:0000313" key="6">
    <source>
        <dbReference type="EMBL" id="MBM3276095.1"/>
    </source>
</evidence>
<keyword evidence="4" id="KW-0862">Zinc</keyword>
<protein>
    <submittedName>
        <fullName evidence="6">Matrixin family metalloprotease</fullName>
    </submittedName>
</protein>
<dbReference type="InterPro" id="IPR024079">
    <property type="entry name" value="MetalloPept_cat_dom_sf"/>
</dbReference>
<dbReference type="GO" id="GO:0031012">
    <property type="term" value="C:extracellular matrix"/>
    <property type="evidence" value="ECO:0007669"/>
    <property type="project" value="InterPro"/>
</dbReference>
<feature type="non-terminal residue" evidence="6">
    <location>
        <position position="1"/>
    </location>
</feature>
<feature type="domain" description="Peptidase M10 metallopeptidase" evidence="5">
    <location>
        <begin position="86"/>
        <end position="183"/>
    </location>
</feature>
<evidence type="ECO:0000256" key="3">
    <source>
        <dbReference type="ARBA" id="ARBA00022801"/>
    </source>
</evidence>
<organism evidence="6 7">
    <name type="scientific">Candidatus Tanganyikabacteria bacterium</name>
    <dbReference type="NCBI Taxonomy" id="2961651"/>
    <lineage>
        <taxon>Bacteria</taxon>
        <taxon>Bacillati</taxon>
        <taxon>Candidatus Sericytochromatia</taxon>
        <taxon>Candidatus Tanganyikabacteria</taxon>
    </lineage>
</organism>
<name>A0A938BPC8_9BACT</name>
<dbReference type="EMBL" id="VGJX01000857">
    <property type="protein sequence ID" value="MBM3276095.1"/>
    <property type="molecule type" value="Genomic_DNA"/>
</dbReference>
<evidence type="ECO:0000256" key="2">
    <source>
        <dbReference type="ARBA" id="ARBA00022723"/>
    </source>
</evidence>
<dbReference type="Pfam" id="PF00413">
    <property type="entry name" value="Peptidase_M10"/>
    <property type="match status" value="1"/>
</dbReference>
<dbReference type="SUPFAM" id="SSF55486">
    <property type="entry name" value="Metalloproteases ('zincins'), catalytic domain"/>
    <property type="match status" value="1"/>
</dbReference>
<dbReference type="InterPro" id="IPR001818">
    <property type="entry name" value="Pept_M10_metallopeptidase"/>
</dbReference>
<evidence type="ECO:0000313" key="7">
    <source>
        <dbReference type="Proteomes" id="UP000703893"/>
    </source>
</evidence>
<dbReference type="GO" id="GO:0004222">
    <property type="term" value="F:metalloendopeptidase activity"/>
    <property type="evidence" value="ECO:0007669"/>
    <property type="project" value="InterPro"/>
</dbReference>
<dbReference type="Proteomes" id="UP000703893">
    <property type="component" value="Unassembled WGS sequence"/>
</dbReference>
<proteinExistence type="predicted"/>
<keyword evidence="2" id="KW-0479">Metal-binding</keyword>
<evidence type="ECO:0000256" key="4">
    <source>
        <dbReference type="ARBA" id="ARBA00022833"/>
    </source>
</evidence>
<comment type="caution">
    <text evidence="6">The sequence shown here is derived from an EMBL/GenBank/DDBJ whole genome shotgun (WGS) entry which is preliminary data.</text>
</comment>
<dbReference type="GO" id="GO:0006508">
    <property type="term" value="P:proteolysis"/>
    <property type="evidence" value="ECO:0007669"/>
    <property type="project" value="UniProtKB-KW"/>
</dbReference>
<gene>
    <name evidence="6" type="ORF">FJZ00_13160</name>
</gene>
<dbReference type="Gene3D" id="3.40.390.10">
    <property type="entry name" value="Collagenase (Catalytic Domain)"/>
    <property type="match status" value="1"/>
</dbReference>
<accession>A0A938BPC8</accession>
<keyword evidence="3" id="KW-0378">Hydrolase</keyword>